<feature type="repeat" description="TPR" evidence="1">
    <location>
        <begin position="472"/>
        <end position="505"/>
    </location>
</feature>
<evidence type="ECO:0000256" key="1">
    <source>
        <dbReference type="PROSITE-ProRule" id="PRU00339"/>
    </source>
</evidence>
<dbReference type="STRING" id="692418.SAMN04488029_3490"/>
<sequence length="583" mass="65941">MFRQTLLILNIFLGLTLLSCSQTEKAPKFEAPLFDNLGDNHLKITTSNIWSQKFFDQGLTLTYGLNHAEAMRSFKEAARLDKECAMCYWGMAYVLGPNINSAMDSTQVEEANTYIAQAKQYADQVSPYEQQLIQAIDKRYPKNKAQTLAACYEEFAQAMKSTYLNFKDNHDIATLCAEALMDLHPWDYWNTENGEPKVWTTEILDILESTLASAPKHPGANHYYIHAIEASKNPERAIEAANTLTDLVPGAGHLVHMPAHIYIRTGNYHEGSMAGELSVLADSLYITNCKAQGIYPLAYYPHNYHFLAATATLEGRGQLAIASAFKVAQNADAQLMYQPEWATLQHYYIIPYYILVKFGQWEKILQLPETDLAYPKAIRHYARGMAYLATDRLEESINELQALKLISTKEELKQISIWELNTVDHLAKIASLILEAEIDNELGNVELSINKLKQAVAIEDRLNYNEPPDWFFSVRHILGAVYLENKNFELAEETYLEDLAIYPKNGWALKGLQLSLEGQKKVNDAKIVSNELAKAWQYADFKLPSSRILDKSTPVFEGLDIDILTARLTNVPEMPVCGTKKKS</sequence>
<protein>
    <submittedName>
        <fullName evidence="2">Uncharacterized protein</fullName>
    </submittedName>
</protein>
<dbReference type="PANTHER" id="PTHR45588">
    <property type="entry name" value="TPR DOMAIN-CONTAINING PROTEIN"/>
    <property type="match status" value="1"/>
</dbReference>
<dbReference type="AlphaFoldDB" id="A0A1W2GN35"/>
<dbReference type="PROSITE" id="PS51257">
    <property type="entry name" value="PROKAR_LIPOPROTEIN"/>
    <property type="match status" value="1"/>
</dbReference>
<accession>A0A1W2GN35</accession>
<dbReference type="Proteomes" id="UP000192472">
    <property type="component" value="Unassembled WGS sequence"/>
</dbReference>
<evidence type="ECO:0000313" key="3">
    <source>
        <dbReference type="Proteomes" id="UP000192472"/>
    </source>
</evidence>
<dbReference type="PROSITE" id="PS50005">
    <property type="entry name" value="TPR"/>
    <property type="match status" value="1"/>
</dbReference>
<evidence type="ECO:0000313" key="2">
    <source>
        <dbReference type="EMBL" id="SMD37852.1"/>
    </source>
</evidence>
<keyword evidence="1" id="KW-0802">TPR repeat</keyword>
<gene>
    <name evidence="2" type="ORF">SAMN04488029_3490</name>
</gene>
<proteinExistence type="predicted"/>
<name>A0A1W2GN35_REIFA</name>
<dbReference type="PANTHER" id="PTHR45588:SF1">
    <property type="entry name" value="WW DOMAIN-CONTAINING PROTEIN"/>
    <property type="match status" value="1"/>
</dbReference>
<dbReference type="SUPFAM" id="SSF48452">
    <property type="entry name" value="TPR-like"/>
    <property type="match status" value="2"/>
</dbReference>
<dbReference type="EMBL" id="FWYF01000004">
    <property type="protein sequence ID" value="SMD37852.1"/>
    <property type="molecule type" value="Genomic_DNA"/>
</dbReference>
<reference evidence="2 3" key="1">
    <citation type="submission" date="2017-04" db="EMBL/GenBank/DDBJ databases">
        <authorList>
            <person name="Afonso C.L."/>
            <person name="Miller P.J."/>
            <person name="Scott M.A."/>
            <person name="Spackman E."/>
            <person name="Goraichik I."/>
            <person name="Dimitrov K.M."/>
            <person name="Suarez D.L."/>
            <person name="Swayne D.E."/>
        </authorList>
    </citation>
    <scope>NUCLEOTIDE SEQUENCE [LARGE SCALE GENOMIC DNA]</scope>
    <source>
        <strain evidence="2 3">DSM 26133</strain>
    </source>
</reference>
<dbReference type="InterPro" id="IPR011990">
    <property type="entry name" value="TPR-like_helical_dom_sf"/>
</dbReference>
<dbReference type="InterPro" id="IPR019734">
    <property type="entry name" value="TPR_rpt"/>
</dbReference>
<dbReference type="Gene3D" id="1.25.40.10">
    <property type="entry name" value="Tetratricopeptide repeat domain"/>
    <property type="match status" value="2"/>
</dbReference>
<dbReference type="RefSeq" id="WP_176214828.1">
    <property type="nucleotide sequence ID" value="NZ_FWYF01000004.1"/>
</dbReference>
<organism evidence="2 3">
    <name type="scientific">Reichenbachiella faecimaris</name>
    <dbReference type="NCBI Taxonomy" id="692418"/>
    <lineage>
        <taxon>Bacteria</taxon>
        <taxon>Pseudomonadati</taxon>
        <taxon>Bacteroidota</taxon>
        <taxon>Cytophagia</taxon>
        <taxon>Cytophagales</taxon>
        <taxon>Reichenbachiellaceae</taxon>
        <taxon>Reichenbachiella</taxon>
    </lineage>
</organism>
<keyword evidence="3" id="KW-1185">Reference proteome</keyword>